<gene>
    <name evidence="1" type="ordered locus">MTR_5g088930</name>
</gene>
<reference evidence="1 3" key="2">
    <citation type="journal article" date="2014" name="BMC Genomics">
        <title>An improved genome release (version Mt4.0) for the model legume Medicago truncatula.</title>
        <authorList>
            <person name="Tang H."/>
            <person name="Krishnakumar V."/>
            <person name="Bidwell S."/>
            <person name="Rosen B."/>
            <person name="Chan A."/>
            <person name="Zhou S."/>
            <person name="Gentzbittel L."/>
            <person name="Childs K.L."/>
            <person name="Yandell M."/>
            <person name="Gundlach H."/>
            <person name="Mayer K.F."/>
            <person name="Schwartz D.C."/>
            <person name="Town C.D."/>
        </authorList>
    </citation>
    <scope>GENOME REANNOTATION</scope>
    <source>
        <strain evidence="2 3">cv. Jemalong A17</strain>
    </source>
</reference>
<evidence type="ECO:0000313" key="3">
    <source>
        <dbReference type="Proteomes" id="UP000002051"/>
    </source>
</evidence>
<dbReference type="HOGENOM" id="CLU_2889176_0_0_1"/>
<evidence type="ECO:0000313" key="2">
    <source>
        <dbReference type="EnsemblPlants" id="AET00157"/>
    </source>
</evidence>
<dbReference type="EnsemblPlants" id="AET00157">
    <property type="protein sequence ID" value="AET00157"/>
    <property type="gene ID" value="MTR_5g088930"/>
</dbReference>
<dbReference type="AlphaFoldDB" id="G7KCT6"/>
<dbReference type="PaxDb" id="3880-AET00157"/>
<reference evidence="1 3" key="1">
    <citation type="journal article" date="2011" name="Nature">
        <title>The Medicago genome provides insight into the evolution of rhizobial symbioses.</title>
        <authorList>
            <person name="Young N.D."/>
            <person name="Debelle F."/>
            <person name="Oldroyd G.E."/>
            <person name="Geurts R."/>
            <person name="Cannon S.B."/>
            <person name="Udvardi M.K."/>
            <person name="Benedito V.A."/>
            <person name="Mayer K.F."/>
            <person name="Gouzy J."/>
            <person name="Schoof H."/>
            <person name="Van de Peer Y."/>
            <person name="Proost S."/>
            <person name="Cook D.R."/>
            <person name="Meyers B.C."/>
            <person name="Spannagl M."/>
            <person name="Cheung F."/>
            <person name="De Mita S."/>
            <person name="Krishnakumar V."/>
            <person name="Gundlach H."/>
            <person name="Zhou S."/>
            <person name="Mudge J."/>
            <person name="Bharti A.K."/>
            <person name="Murray J.D."/>
            <person name="Naoumkina M.A."/>
            <person name="Rosen B."/>
            <person name="Silverstein K.A."/>
            <person name="Tang H."/>
            <person name="Rombauts S."/>
            <person name="Zhao P.X."/>
            <person name="Zhou P."/>
            <person name="Barbe V."/>
            <person name="Bardou P."/>
            <person name="Bechner M."/>
            <person name="Bellec A."/>
            <person name="Berger A."/>
            <person name="Berges H."/>
            <person name="Bidwell S."/>
            <person name="Bisseling T."/>
            <person name="Choisne N."/>
            <person name="Couloux A."/>
            <person name="Denny R."/>
            <person name="Deshpande S."/>
            <person name="Dai X."/>
            <person name="Doyle J.J."/>
            <person name="Dudez A.M."/>
            <person name="Farmer A.D."/>
            <person name="Fouteau S."/>
            <person name="Franken C."/>
            <person name="Gibelin C."/>
            <person name="Gish J."/>
            <person name="Goldstein S."/>
            <person name="Gonzalez A.J."/>
            <person name="Green P.J."/>
            <person name="Hallab A."/>
            <person name="Hartog M."/>
            <person name="Hua A."/>
            <person name="Humphray S.J."/>
            <person name="Jeong D.H."/>
            <person name="Jing Y."/>
            <person name="Jocker A."/>
            <person name="Kenton S.M."/>
            <person name="Kim D.J."/>
            <person name="Klee K."/>
            <person name="Lai H."/>
            <person name="Lang C."/>
            <person name="Lin S."/>
            <person name="Macmil S.L."/>
            <person name="Magdelenat G."/>
            <person name="Matthews L."/>
            <person name="McCorrison J."/>
            <person name="Monaghan E.L."/>
            <person name="Mun J.H."/>
            <person name="Najar F.Z."/>
            <person name="Nicholson C."/>
            <person name="Noirot C."/>
            <person name="O'Bleness M."/>
            <person name="Paule C.R."/>
            <person name="Poulain J."/>
            <person name="Prion F."/>
            <person name="Qin B."/>
            <person name="Qu C."/>
            <person name="Retzel E.F."/>
            <person name="Riddle C."/>
            <person name="Sallet E."/>
            <person name="Samain S."/>
            <person name="Samson N."/>
            <person name="Sanders I."/>
            <person name="Saurat O."/>
            <person name="Scarpelli C."/>
            <person name="Schiex T."/>
            <person name="Segurens B."/>
            <person name="Severin A.J."/>
            <person name="Sherrier D.J."/>
            <person name="Shi R."/>
            <person name="Sims S."/>
            <person name="Singer S.R."/>
            <person name="Sinharoy S."/>
            <person name="Sterck L."/>
            <person name="Viollet A."/>
            <person name="Wang B.B."/>
            <person name="Wang K."/>
            <person name="Wang M."/>
            <person name="Wang X."/>
            <person name="Warfsmann J."/>
            <person name="Weissenbach J."/>
            <person name="White D.D."/>
            <person name="White J.D."/>
            <person name="Wiley G.B."/>
            <person name="Wincker P."/>
            <person name="Xing Y."/>
            <person name="Yang L."/>
            <person name="Yao Z."/>
            <person name="Ying F."/>
            <person name="Zhai J."/>
            <person name="Zhou L."/>
            <person name="Zuber A."/>
            <person name="Denarie J."/>
            <person name="Dixon R.A."/>
            <person name="May G.D."/>
            <person name="Schwartz D.C."/>
            <person name="Rogers J."/>
            <person name="Quetier F."/>
            <person name="Town C.D."/>
            <person name="Roe B.A."/>
        </authorList>
    </citation>
    <scope>NUCLEOTIDE SEQUENCE [LARGE SCALE GENOMIC DNA]</scope>
    <source>
        <strain evidence="1">A17</strain>
        <strain evidence="2 3">cv. Jemalong A17</strain>
    </source>
</reference>
<name>G7KCT6_MEDTR</name>
<proteinExistence type="predicted"/>
<keyword evidence="3" id="KW-1185">Reference proteome</keyword>
<organism evidence="1 3">
    <name type="scientific">Medicago truncatula</name>
    <name type="common">Barrel medic</name>
    <name type="synonym">Medicago tribuloides</name>
    <dbReference type="NCBI Taxonomy" id="3880"/>
    <lineage>
        <taxon>Eukaryota</taxon>
        <taxon>Viridiplantae</taxon>
        <taxon>Streptophyta</taxon>
        <taxon>Embryophyta</taxon>
        <taxon>Tracheophyta</taxon>
        <taxon>Spermatophyta</taxon>
        <taxon>Magnoliopsida</taxon>
        <taxon>eudicotyledons</taxon>
        <taxon>Gunneridae</taxon>
        <taxon>Pentapetalae</taxon>
        <taxon>rosids</taxon>
        <taxon>fabids</taxon>
        <taxon>Fabales</taxon>
        <taxon>Fabaceae</taxon>
        <taxon>Papilionoideae</taxon>
        <taxon>50 kb inversion clade</taxon>
        <taxon>NPAAA clade</taxon>
        <taxon>Hologalegina</taxon>
        <taxon>IRL clade</taxon>
        <taxon>Trifolieae</taxon>
        <taxon>Medicago</taxon>
    </lineage>
</organism>
<dbReference type="Proteomes" id="UP000002051">
    <property type="component" value="Chromosome 5"/>
</dbReference>
<evidence type="ECO:0000313" key="1">
    <source>
        <dbReference type="EMBL" id="AET00157.1"/>
    </source>
</evidence>
<accession>G7KCT6</accession>
<sequence>MPNLPLFVGIDDLVYTRAFDVLPIVDYDLRKIATTVTSSAKQICIKKFVILLMLILVLSFSIC</sequence>
<dbReference type="EMBL" id="CM001221">
    <property type="protein sequence ID" value="AET00157.1"/>
    <property type="molecule type" value="Genomic_DNA"/>
</dbReference>
<reference evidence="2" key="3">
    <citation type="submission" date="2015-04" db="UniProtKB">
        <authorList>
            <consortium name="EnsemblPlants"/>
        </authorList>
    </citation>
    <scope>IDENTIFICATION</scope>
    <source>
        <strain evidence="2">cv. Jemalong A17</strain>
    </source>
</reference>
<protein>
    <submittedName>
        <fullName evidence="1 2">Uncharacterized protein</fullName>
    </submittedName>
</protein>